<evidence type="ECO:0000256" key="2">
    <source>
        <dbReference type="ARBA" id="ARBA00022643"/>
    </source>
</evidence>
<proteinExistence type="predicted"/>
<dbReference type="SMART" id="SM01240">
    <property type="entry name" value="IMPDH"/>
    <property type="match status" value="1"/>
</dbReference>
<dbReference type="AlphaFoldDB" id="A0A516H025"/>
<accession>A0A516H025</accession>
<dbReference type="PANTHER" id="PTHR32332:SF20">
    <property type="entry name" value="2-NITROPROPANE DIOXYGENASE-LIKE PROTEIN"/>
    <property type="match status" value="1"/>
</dbReference>
<keyword evidence="4" id="KW-0812">Transmembrane</keyword>
<keyword evidence="4" id="KW-1133">Transmembrane helix</keyword>
<dbReference type="Proteomes" id="UP000317496">
    <property type="component" value="Chromosome"/>
</dbReference>
<feature type="transmembrane region" description="Helical" evidence="4">
    <location>
        <begin position="37"/>
        <end position="59"/>
    </location>
</feature>
<reference evidence="5 6" key="1">
    <citation type="submission" date="2019-07" db="EMBL/GenBank/DDBJ databases">
        <title>Genome sequencing for Ferrovibrio sp. K5.</title>
        <authorList>
            <person name="Park S.-J."/>
        </authorList>
    </citation>
    <scope>NUCLEOTIDE SEQUENCE [LARGE SCALE GENOMIC DNA]</scope>
    <source>
        <strain evidence="5 6">K5</strain>
    </source>
</reference>
<evidence type="ECO:0000256" key="3">
    <source>
        <dbReference type="ARBA" id="ARBA00023002"/>
    </source>
</evidence>
<dbReference type="SUPFAM" id="SSF51412">
    <property type="entry name" value="Inosine monophosphate dehydrogenase (IMPDH)"/>
    <property type="match status" value="1"/>
</dbReference>
<dbReference type="CDD" id="cd04730">
    <property type="entry name" value="NPD_like"/>
    <property type="match status" value="1"/>
</dbReference>
<keyword evidence="6" id="KW-1185">Reference proteome</keyword>
<keyword evidence="1" id="KW-0285">Flavoprotein</keyword>
<sequence>MPGENAVTIESVLKNTVLCKRLGIEYPIMQAGMGQVAYGRLAAAVSAAGGLGVIGAGYLTGDELRREIRVIRDTTDKPFGVDILFAKVSGDDDASVKYTRQVQDQIAVSLEERVPVLISGLGNPLGVVNEAHDLGMTVMSVVGNVRQARMLESQGVDMLIASGGDGGGHVGRVGTAALVPAVTQAVKIPVIAGGGLADGRGLLAALAFGAVGAWMGTRFIASDEARAHDNYKNELVTRDEEGTVISRAHSGKTVRMLRNAFTNYWEHNQDKILPYPRQMQEVGGPATIRGRIEGDIDNGVLPAGQSVGLIQSVKPAGQIVRDIFDEACAAYRQNFAPGDAA</sequence>
<gene>
    <name evidence="5" type="ORF">FNB15_07430</name>
</gene>
<dbReference type="EMBL" id="CP041636">
    <property type="protein sequence ID" value="QDO97115.1"/>
    <property type="molecule type" value="Genomic_DNA"/>
</dbReference>
<evidence type="ECO:0000256" key="1">
    <source>
        <dbReference type="ARBA" id="ARBA00022630"/>
    </source>
</evidence>
<dbReference type="PANTHER" id="PTHR32332">
    <property type="entry name" value="2-NITROPROPANE DIOXYGENASE"/>
    <property type="match status" value="1"/>
</dbReference>
<evidence type="ECO:0000313" key="5">
    <source>
        <dbReference type="EMBL" id="QDO97115.1"/>
    </source>
</evidence>
<keyword evidence="2" id="KW-0288">FMN</keyword>
<protein>
    <submittedName>
        <fullName evidence="5">Uncharacterized protein</fullName>
    </submittedName>
</protein>
<keyword evidence="3" id="KW-0560">Oxidoreductase</keyword>
<dbReference type="Gene3D" id="3.20.20.70">
    <property type="entry name" value="Aldolase class I"/>
    <property type="match status" value="1"/>
</dbReference>
<dbReference type="KEGG" id="fer:FNB15_07430"/>
<evidence type="ECO:0000256" key="4">
    <source>
        <dbReference type="SAM" id="Phobius"/>
    </source>
</evidence>
<dbReference type="Pfam" id="PF03060">
    <property type="entry name" value="NMO"/>
    <property type="match status" value="1"/>
</dbReference>
<evidence type="ECO:0000313" key="6">
    <source>
        <dbReference type="Proteomes" id="UP000317496"/>
    </source>
</evidence>
<keyword evidence="4" id="KW-0472">Membrane</keyword>
<dbReference type="OrthoDB" id="9778912at2"/>
<dbReference type="GO" id="GO:0018580">
    <property type="term" value="F:nitronate monooxygenase activity"/>
    <property type="evidence" value="ECO:0007669"/>
    <property type="project" value="InterPro"/>
</dbReference>
<dbReference type="InterPro" id="IPR013785">
    <property type="entry name" value="Aldolase_TIM"/>
</dbReference>
<organism evidence="5 6">
    <name type="scientific">Ferrovibrio terrae</name>
    <dbReference type="NCBI Taxonomy" id="2594003"/>
    <lineage>
        <taxon>Bacteria</taxon>
        <taxon>Pseudomonadati</taxon>
        <taxon>Pseudomonadota</taxon>
        <taxon>Alphaproteobacteria</taxon>
        <taxon>Rhodospirillales</taxon>
        <taxon>Rhodospirillaceae</taxon>
        <taxon>Ferrovibrio</taxon>
    </lineage>
</organism>
<name>A0A516H025_9PROT</name>
<dbReference type="InterPro" id="IPR004136">
    <property type="entry name" value="NMO"/>
</dbReference>